<name>A0A8I3AG15_9AGAM</name>
<comment type="caution">
    <text evidence="1">The sequence shown here is derived from an EMBL/GenBank/DDBJ whole genome shotgun (WGS) entry which is preliminary data.</text>
</comment>
<sequence>MPRSDFSVDTASYDTADDDDEYRLAQKEWQESLEELQQLALVLLLPWLGKFLGRKTSHWLYARYLRLGLGLSFLLGDRPLALPLFSR</sequence>
<organism evidence="1 2">
    <name type="scientific">Boletus reticuloceps</name>
    <dbReference type="NCBI Taxonomy" id="495285"/>
    <lineage>
        <taxon>Eukaryota</taxon>
        <taxon>Fungi</taxon>
        <taxon>Dikarya</taxon>
        <taxon>Basidiomycota</taxon>
        <taxon>Agaricomycotina</taxon>
        <taxon>Agaricomycetes</taxon>
        <taxon>Agaricomycetidae</taxon>
        <taxon>Boletales</taxon>
        <taxon>Boletineae</taxon>
        <taxon>Boletaceae</taxon>
        <taxon>Boletoideae</taxon>
        <taxon>Boletus</taxon>
    </lineage>
</organism>
<protein>
    <submittedName>
        <fullName evidence="1">Uncharacterized protein</fullName>
    </submittedName>
</protein>
<proteinExistence type="predicted"/>
<dbReference type="AlphaFoldDB" id="A0A8I3AG15"/>
<dbReference type="Proteomes" id="UP000683000">
    <property type="component" value="Unassembled WGS sequence"/>
</dbReference>
<evidence type="ECO:0000313" key="2">
    <source>
        <dbReference type="Proteomes" id="UP000683000"/>
    </source>
</evidence>
<dbReference type="PANTHER" id="PTHR28230">
    <property type="entry name" value="CHROMOSOME 1, WHOLE GENOME SHOTGUN SEQUENCE"/>
    <property type="match status" value="1"/>
</dbReference>
<dbReference type="GO" id="GO:0045040">
    <property type="term" value="P:protein insertion into mitochondrial outer membrane"/>
    <property type="evidence" value="ECO:0007669"/>
    <property type="project" value="InterPro"/>
</dbReference>
<dbReference type="Pfam" id="PF19117">
    <property type="entry name" value="Mim2"/>
    <property type="match status" value="1"/>
</dbReference>
<dbReference type="GO" id="GO:0005741">
    <property type="term" value="C:mitochondrial outer membrane"/>
    <property type="evidence" value="ECO:0007669"/>
    <property type="project" value="TreeGrafter"/>
</dbReference>
<reference evidence="1" key="1">
    <citation type="submission" date="2021-03" db="EMBL/GenBank/DDBJ databases">
        <title>Evolutionary innovations through gain and loss of genes in the ectomycorrhizal Boletales.</title>
        <authorList>
            <person name="Wu G."/>
            <person name="Miyauchi S."/>
            <person name="Morin E."/>
            <person name="Yang Z.-L."/>
            <person name="Xu J."/>
            <person name="Martin F.M."/>
        </authorList>
    </citation>
    <scope>NUCLEOTIDE SEQUENCE</scope>
    <source>
        <strain evidence="1">BR01</strain>
    </source>
</reference>
<dbReference type="EMBL" id="JAGFBS010000002">
    <property type="protein sequence ID" value="KAG6381080.1"/>
    <property type="molecule type" value="Genomic_DNA"/>
</dbReference>
<dbReference type="GO" id="GO:0070096">
    <property type="term" value="P:mitochondrial outer membrane translocase complex assembly"/>
    <property type="evidence" value="ECO:0007669"/>
    <property type="project" value="InterPro"/>
</dbReference>
<gene>
    <name evidence="1" type="ORF">JVT61DRAFT_5477</name>
</gene>
<keyword evidence="2" id="KW-1185">Reference proteome</keyword>
<dbReference type="InterPro" id="IPR037652">
    <property type="entry name" value="Mim2"/>
</dbReference>
<evidence type="ECO:0000313" key="1">
    <source>
        <dbReference type="EMBL" id="KAG6381080.1"/>
    </source>
</evidence>
<dbReference type="PANTHER" id="PTHR28230:SF1">
    <property type="entry name" value="MITOCHONDRIAL IMPORT PROTEIN 2"/>
    <property type="match status" value="1"/>
</dbReference>
<accession>A0A8I3AG15</accession>